<dbReference type="Gene3D" id="1.10.10.10">
    <property type="entry name" value="Winged helix-like DNA-binding domain superfamily/Winged helix DNA-binding domain"/>
    <property type="match status" value="1"/>
</dbReference>
<organism evidence="2">
    <name type="scientific">Candidatus Methanomethylicus mesodigestus</name>
    <dbReference type="NCBI Taxonomy" id="1867258"/>
    <lineage>
        <taxon>Archaea</taxon>
        <taxon>Thermoproteota</taxon>
        <taxon>Methanosuratincolia</taxon>
        <taxon>Candidatus Methanomethylicales</taxon>
        <taxon>Candidatus Methanomethylicaceae</taxon>
        <taxon>Candidatus Methanomethylicus</taxon>
    </lineage>
</organism>
<gene>
    <name evidence="2" type="ORF">ENS19_00335</name>
</gene>
<dbReference type="SMART" id="SM00418">
    <property type="entry name" value="HTH_ARSR"/>
    <property type="match status" value="1"/>
</dbReference>
<dbReference type="AlphaFoldDB" id="A0A7C3J1J7"/>
<accession>A0A7C3J1J7</accession>
<dbReference type="InterPro" id="IPR036388">
    <property type="entry name" value="WH-like_DNA-bd_sf"/>
</dbReference>
<name>A0A7C3J1J7_9CREN</name>
<reference evidence="2" key="1">
    <citation type="journal article" date="2020" name="mSystems">
        <title>Genome- and Community-Level Interaction Insights into Carbon Utilization and Element Cycling Functions of Hydrothermarchaeota in Hydrothermal Sediment.</title>
        <authorList>
            <person name="Zhou Z."/>
            <person name="Liu Y."/>
            <person name="Xu W."/>
            <person name="Pan J."/>
            <person name="Luo Z.H."/>
            <person name="Li M."/>
        </authorList>
    </citation>
    <scope>NUCLEOTIDE SEQUENCE [LARGE SCALE GENOMIC DNA]</scope>
    <source>
        <strain evidence="2">SpSt-468</strain>
    </source>
</reference>
<dbReference type="SUPFAM" id="SSF46785">
    <property type="entry name" value="Winged helix' DNA-binding domain"/>
    <property type="match status" value="1"/>
</dbReference>
<sequence length="91" mass="10410">MSVEEIFSSKGRVKVLKVLAEKGEVNISEITRKAALNHTTAAAHLRKLCELGIVEEKRFGRIRIFRFRKEDARGWAIQSLFESFSKRVYGA</sequence>
<evidence type="ECO:0000313" key="2">
    <source>
        <dbReference type="EMBL" id="HFK19715.1"/>
    </source>
</evidence>
<evidence type="ECO:0000259" key="1">
    <source>
        <dbReference type="PROSITE" id="PS50987"/>
    </source>
</evidence>
<comment type="caution">
    <text evidence="2">The sequence shown here is derived from an EMBL/GenBank/DDBJ whole genome shotgun (WGS) entry which is preliminary data.</text>
</comment>
<dbReference type="PROSITE" id="PS50987">
    <property type="entry name" value="HTH_ARSR_2"/>
    <property type="match status" value="1"/>
</dbReference>
<dbReference type="CDD" id="cd00090">
    <property type="entry name" value="HTH_ARSR"/>
    <property type="match status" value="1"/>
</dbReference>
<dbReference type="InterPro" id="IPR011991">
    <property type="entry name" value="ArsR-like_HTH"/>
</dbReference>
<proteinExistence type="predicted"/>
<feature type="domain" description="HTH arsR-type" evidence="1">
    <location>
        <begin position="1"/>
        <end position="87"/>
    </location>
</feature>
<dbReference type="GO" id="GO:0003700">
    <property type="term" value="F:DNA-binding transcription factor activity"/>
    <property type="evidence" value="ECO:0007669"/>
    <property type="project" value="InterPro"/>
</dbReference>
<dbReference type="EMBL" id="DSTX01000001">
    <property type="protein sequence ID" value="HFK19715.1"/>
    <property type="molecule type" value="Genomic_DNA"/>
</dbReference>
<dbReference type="Pfam" id="PF01022">
    <property type="entry name" value="HTH_5"/>
    <property type="match status" value="1"/>
</dbReference>
<protein>
    <submittedName>
        <fullName evidence="2">Transcriptional regulator</fullName>
    </submittedName>
</protein>
<dbReference type="InterPro" id="IPR036390">
    <property type="entry name" value="WH_DNA-bd_sf"/>
</dbReference>
<dbReference type="InterPro" id="IPR001845">
    <property type="entry name" value="HTH_ArsR_DNA-bd_dom"/>
</dbReference>